<evidence type="ECO:0000313" key="23">
    <source>
        <dbReference type="EMBL" id="AIS25026.1"/>
    </source>
</evidence>
<dbReference type="GO" id="GO:0044423">
    <property type="term" value="C:virion component"/>
    <property type="evidence" value="ECO:0007669"/>
    <property type="project" value="UniProtKB-KW"/>
</dbReference>
<dbReference type="GO" id="GO:0003968">
    <property type="term" value="F:RNA-directed RNA polymerase activity"/>
    <property type="evidence" value="ECO:0007669"/>
    <property type="project" value="UniProtKB-KW"/>
</dbReference>
<evidence type="ECO:0000256" key="9">
    <source>
        <dbReference type="ARBA" id="ARBA00022723"/>
    </source>
</evidence>
<dbReference type="InterPro" id="IPR029124">
    <property type="entry name" value="L_protein_N"/>
</dbReference>
<keyword evidence="14" id="KW-1038">Host endoplasmic reticulum</keyword>
<keyword evidence="13" id="KW-0946">Virion</keyword>
<evidence type="ECO:0000259" key="22">
    <source>
        <dbReference type="PROSITE" id="PS50525"/>
    </source>
</evidence>
<organism evidence="23">
    <name type="scientific">Sandfly fever sicilian virus</name>
    <name type="common">SFS</name>
    <dbReference type="NCBI Taxonomy" id="28292"/>
    <lineage>
        <taxon>Viruses</taxon>
        <taxon>Riboviria</taxon>
        <taxon>Orthornavirae</taxon>
        <taxon>Negarnaviricota</taxon>
        <taxon>Polyploviricotina</taxon>
        <taxon>Bunyaviricetes</taxon>
        <taxon>Hareavirales</taxon>
        <taxon>Phenuiviridae</taxon>
        <taxon>Phlebovirus</taxon>
        <taxon>Phlebovirus siciliaense</taxon>
    </lineage>
</organism>
<reference evidence="23" key="1">
    <citation type="journal article" date="2014" name="Am. J. Trop. Med. Hyg.">
        <title>An outbreak of acute febrile illness caused by Sandfly Fever Sicilian Virus in the Afar region of Ethiopia, 2011.</title>
        <authorList>
            <person name="Woyessa A.B."/>
            <person name="Omballa V."/>
            <person name="Wang D."/>
            <person name="Lambert A."/>
            <person name="Waiboci L."/>
            <person name="Ayele W."/>
            <person name="Ahmed A."/>
            <person name="Abera N.A."/>
            <person name="Cao S."/>
            <person name="Ochieng M."/>
            <person name="Montgomery J.M."/>
            <person name="Jima D."/>
            <person name="Fields B."/>
        </authorList>
    </citation>
    <scope>NUCLEOTIDE SEQUENCE</scope>
    <source>
        <strain evidence="23">Ethiopia-2011</strain>
    </source>
</reference>
<keyword evidence="21" id="KW-0175">Coiled coil</keyword>
<evidence type="ECO:0000256" key="4">
    <source>
        <dbReference type="ARBA" id="ARBA00004328"/>
    </source>
</evidence>
<keyword evidence="23" id="KW-0548">Nucleotidyltransferase</keyword>
<dbReference type="GO" id="GO:0044172">
    <property type="term" value="C:host cell endoplasmic reticulum-Golgi intermediate compartment"/>
    <property type="evidence" value="ECO:0007669"/>
    <property type="project" value="UniProtKB-SubCell"/>
</dbReference>
<comment type="similarity">
    <text evidence="19">Belongs to the Bunyavirales RNA polymerase family.</text>
</comment>
<evidence type="ECO:0000256" key="15">
    <source>
        <dbReference type="ARBA" id="ARBA00023211"/>
    </source>
</evidence>
<dbReference type="EMBL" id="KM042102">
    <property type="protein sequence ID" value="AIS25026.1"/>
    <property type="molecule type" value="Genomic_RNA"/>
</dbReference>
<dbReference type="EC" id="2.7.7.48" evidence="6"/>
<comment type="subcellular location">
    <subcellularLocation>
        <location evidence="3">Host Golgi apparatus</location>
    </subcellularLocation>
    <subcellularLocation>
        <location evidence="5">Host endoplasmic reticulum-Golgi intermediate compartment</location>
    </subcellularLocation>
    <subcellularLocation>
        <location evidence="4">Virion</location>
    </subcellularLocation>
</comment>
<sequence length="2090" mass="238361">MNSIIERQEPLGEGFTRRQLTHCSDSLMNAYLPQFVILPDKDGVSIEIDRESFDLNSATGNSMKNERYQFSALPNFVHDFTFGHLTPLTDVPFVSAFGKFRDGYDHLSPDVIFKTTANSFFIVEFTTFRGGERGCRAAANNKLIKYEVACESRSARERLGLFVIAVHRNGIWTNLSLEDTEVNELVFRYRTALDIFEDLKRRYPELSVDNEDLTRAESELRGIVSSIQLDWKKTSSAFPHFKREVIEGFRNFSPDEEYLSRIISGVIDKAQKDLVRETFSGMLGEHEDRFTMNEKECGAILEKSVEGYYTGREFRHTNDCKSTVQIPAWVTTPGQPGKSLDALAELNVDGDGIMASIWSKVAYEAKIEGIERMMDDKEAELEQALEGSLDRPDLRNKYHRVHLSLTANEQAYIAALGVGGKKRKDSPNVTQARARSKLPFSLYHNTRDLESFLNSDDMSLFEHEMGLYSPLTEDLPLRTAAAAIHQPTLIGREGKNEIIQAHQNFMESQFGSWTQMVSLIGAELSASVKQHVKPNHFVIKRLLNSGIYLLIKPTSSRSHIFVSFAVERSRLMYTFCDSHVFRNCEDAGDLLVTDFVSYKLSKITNLCKTNSLAEASFFFWSECYGYNVWEAQNSLQVNTSMSRDISFMTKLSTLTLLEDKSTTEEIQTMLRYVMMEGFVSQPEIPKPQKMCKKFPKVLRTELQVFIMNKVIDSIMRIARCPFTLQKRDGKISWSGMFNPFSGRPTKELQVIISCCYNGYFKNKEEETEPSSLSNLYKKIIELEDQKPDNDNFLGAGDPESPQMHEFSRSYLKKVCDHGKLLLTRVFGQNFKDQIDSSIMREINSITLERLATLKATSNFGESWYVYKDVKDKSYSRDRLLVKMASFAREGKALAIEKFEDCMSIIEERGAMHICLFKKQQHGGLREIYVLGAEERIVQSIIEAIARSIGRFFHSDTLCNPANKMKIPESHGRRARSHCKGPVWTTATSDDARKWNQGHFVTKFAMMLCEFTHPRWHPIIVRGCSMFTNKYMMMNLQFISILDGRKELPVEDEFVQDLFEGYHGNKTLPWVKPGCTYLQTTTGMMQGILHYTSSLLHTLHQEFIRTLSFRIFDMKVREDMSTRVVVDMMQGSDDSAMLCSFPCSDDHLLSKCKVAATICFRVKKLLGIYLAIYPSEKSTQNTDFVLEYNSEFFFHSQHIRPTIRWVAASCSLPEVETLVARQEEASNLMTSISEGGGTFSLSAMIQQSQCTLHYMLMGMGVSDLFSEYKRAILKWRDPGLGFFLLDNPFCAGLGGFRHNLYNAVTKTNLGKVYAYYLRKVVGKSQDDEFNDEERCSVSAGGAIVLSSSLKWGSRKKFQQLRDRLNIPDDWIDQINDNPEVLYRAPKTGAEIILRISEKLHSPGVVSSLSTGNAVCKVMASSVYFLSAAIFEDTGKPEFRPFNESRYSLLQRMMKYEIYEEGDSVTNEDLIFLFPNIEDLSQLNTIVHDRRRIEVIRRQGGREATQTRVVVFDTPQIRMSPEKLVSDKWFATQKSKIGKTGFETEWAKLRQVVKWLDDTPSDTLLKSPLLNHIQIKNFFARMEVRPRTVRVTGAPVKKRSGLSKLSVVIRDNFCRGGYVKGIEDVSGAHRSMWAELIKHLLFCVLQGPFSQDMKIQLIQKTLYDSPVIDLKESDGKTKTNLISIMQRYIHGEKDVLDVIENVGAGIVGGFVVRQKTKVDNGRVLYYGHGIWRGVMDGVQVQIDVDNHIGAPTNIVAVYMARSSVGPWELLRTIKAWAEDQNIRNTDDVSRTSRKGAHYWMHQFKLTASNLQFGAPVIMVEGRMEAIWDRESENLEMTITRSTVNIGIVNEGNERRMNILSYTATDGDLSPEIIDILPSVETGNVLRHYSGRLINAWVYCRELELRDIRRLSKMYESSHEGSIIDVDRMKDIVKTCIESSLKSKIGASFSSVVQRDDLDPNFDMSAIVEMMIEDTSTDMFRCIAQRLEEDIKVSYDDAEFDKDDIDLFGPSHYREVTNLAMVSHPLMDKFVDHLVDKMGRKDLRRLISTCCVSEKNLDKAKLLFTFLQRDLSLIEVDSSEDELLSGSDSDGFI</sequence>
<keyword evidence="11" id="KW-1040">Host Golgi apparatus</keyword>
<keyword evidence="9" id="KW-0479">Metal-binding</keyword>
<comment type="cofactor">
    <cofactor evidence="2">
        <name>Mg(2+)</name>
        <dbReference type="ChEBI" id="CHEBI:18420"/>
    </cofactor>
</comment>
<organismHost>
    <name type="scientific">Homo sapiens</name>
    <name type="common">Human</name>
    <dbReference type="NCBI Taxonomy" id="9606"/>
</organismHost>
<feature type="coiled-coil region" evidence="21">
    <location>
        <begin position="360"/>
        <end position="387"/>
    </location>
</feature>
<keyword evidence="12" id="KW-0460">Magnesium</keyword>
<dbReference type="GO" id="GO:0046872">
    <property type="term" value="F:metal ion binding"/>
    <property type="evidence" value="ECO:0007669"/>
    <property type="project" value="UniProtKB-KW"/>
</dbReference>
<comment type="function">
    <text evidence="20">RNA-dependent RNA polymerase, which is responsible for the replication and transcription of the viral RNA genome using antigenomic RNA as an intermediate. During transcription, synthesizes subgenomic RNAs and assures their capping by a cap-snatching mechanism, which involves the endonuclease activity cleaving the host capped pre-mRNAs. These short capped RNAs are then used as primers for viral transcription. The 3'-end of subgenomic mRNAs molecules are not polyadenylated. During replication, the polymerase binds the 5' and 3' vRNA extremities at distinct sites. In turn, significant conformational changes occur in the polymerase and in vRNA to initiate active RNA synthesis. As a consequence of the use of the same enzyme for both transcription and replication, these mechanisms need to be well coordinated.</text>
</comment>
<evidence type="ECO:0000256" key="7">
    <source>
        <dbReference type="ARBA" id="ARBA00018602"/>
    </source>
</evidence>
<evidence type="ECO:0000256" key="14">
    <source>
        <dbReference type="ARBA" id="ARBA00023184"/>
    </source>
</evidence>
<dbReference type="Pfam" id="PF04196">
    <property type="entry name" value="Bunya_RdRp"/>
    <property type="match status" value="1"/>
</dbReference>
<accession>A0A096ZSN8</accession>
<evidence type="ECO:0000256" key="3">
    <source>
        <dbReference type="ARBA" id="ARBA00004136"/>
    </source>
</evidence>
<dbReference type="Pfam" id="PF12603">
    <property type="entry name" value="L_PA-C-like"/>
    <property type="match status" value="1"/>
</dbReference>
<evidence type="ECO:0000256" key="2">
    <source>
        <dbReference type="ARBA" id="ARBA00001946"/>
    </source>
</evidence>
<dbReference type="InterPro" id="IPR007322">
    <property type="entry name" value="RNA_pol_bunyavir"/>
</dbReference>
<evidence type="ECO:0000256" key="12">
    <source>
        <dbReference type="ARBA" id="ARBA00022842"/>
    </source>
</evidence>
<keyword evidence="23" id="KW-0696">RNA-directed RNA polymerase</keyword>
<dbReference type="Pfam" id="PF15518">
    <property type="entry name" value="L_protein_N"/>
    <property type="match status" value="1"/>
</dbReference>
<dbReference type="InterPro" id="IPR022531">
    <property type="entry name" value="L_PA-C-like"/>
</dbReference>
<comment type="cofactor">
    <cofactor evidence="1">
        <name>Mn(2+)</name>
        <dbReference type="ChEBI" id="CHEBI:29035"/>
    </cofactor>
</comment>
<evidence type="ECO:0000256" key="19">
    <source>
        <dbReference type="ARBA" id="ARBA00034123"/>
    </source>
</evidence>
<evidence type="ECO:0000256" key="20">
    <source>
        <dbReference type="ARBA" id="ARBA00046037"/>
    </source>
</evidence>
<dbReference type="GO" id="GO:0006351">
    <property type="term" value="P:DNA-templated transcription"/>
    <property type="evidence" value="ECO:0007669"/>
    <property type="project" value="InterPro"/>
</dbReference>
<evidence type="ECO:0000256" key="21">
    <source>
        <dbReference type="SAM" id="Coils"/>
    </source>
</evidence>
<dbReference type="GO" id="GO:0039694">
    <property type="term" value="P:viral RNA genome replication"/>
    <property type="evidence" value="ECO:0007669"/>
    <property type="project" value="InterPro"/>
</dbReference>
<evidence type="ECO:0000256" key="6">
    <source>
        <dbReference type="ARBA" id="ARBA00012494"/>
    </source>
</evidence>
<evidence type="ECO:0000256" key="11">
    <source>
        <dbReference type="ARBA" id="ARBA00022812"/>
    </source>
</evidence>
<evidence type="ECO:0000256" key="5">
    <source>
        <dbReference type="ARBA" id="ARBA00004452"/>
    </source>
</evidence>
<keyword evidence="10" id="KW-0378">Hydrolase</keyword>
<evidence type="ECO:0000256" key="10">
    <source>
        <dbReference type="ARBA" id="ARBA00022801"/>
    </source>
</evidence>
<proteinExistence type="inferred from homology"/>
<keyword evidence="8" id="KW-0808">Transferase</keyword>
<evidence type="ECO:0000256" key="1">
    <source>
        <dbReference type="ARBA" id="ARBA00001936"/>
    </source>
</evidence>
<evidence type="ECO:0000256" key="18">
    <source>
        <dbReference type="ARBA" id="ARBA00031012"/>
    </source>
</evidence>
<dbReference type="InterPro" id="IPR007099">
    <property type="entry name" value="RNA-dir_pol_NSvirus"/>
</dbReference>
<evidence type="ECO:0000256" key="17">
    <source>
        <dbReference type="ARBA" id="ARBA00030436"/>
    </source>
</evidence>
<evidence type="ECO:0000256" key="13">
    <source>
        <dbReference type="ARBA" id="ARBA00022844"/>
    </source>
</evidence>
<dbReference type="GO" id="GO:0016787">
    <property type="term" value="F:hydrolase activity"/>
    <property type="evidence" value="ECO:0007669"/>
    <property type="project" value="UniProtKB-KW"/>
</dbReference>
<dbReference type="PROSITE" id="PS50525">
    <property type="entry name" value="RDRP_SSRNA_NEG_SEG"/>
    <property type="match status" value="1"/>
</dbReference>
<dbReference type="GO" id="GO:0044177">
    <property type="term" value="C:host cell Golgi apparatus"/>
    <property type="evidence" value="ECO:0007669"/>
    <property type="project" value="UniProtKB-SubCell"/>
</dbReference>
<feature type="domain" description="RdRp catalytic" evidence="22">
    <location>
        <begin position="974"/>
        <end position="1165"/>
    </location>
</feature>
<keyword evidence="15" id="KW-0464">Manganese</keyword>
<protein>
    <recommendedName>
        <fullName evidence="7">RNA-directed RNA polymerase L</fullName>
        <ecNumber evidence="6">2.7.7.48</ecNumber>
    </recommendedName>
    <alternativeName>
        <fullName evidence="16">Large structural protein</fullName>
    </alternativeName>
    <alternativeName>
        <fullName evidence="18">Replicase</fullName>
    </alternativeName>
    <alternativeName>
        <fullName evidence="17">Transcriptase</fullName>
    </alternativeName>
</protein>
<evidence type="ECO:0000256" key="16">
    <source>
        <dbReference type="ARBA" id="ARBA00030285"/>
    </source>
</evidence>
<evidence type="ECO:0000256" key="8">
    <source>
        <dbReference type="ARBA" id="ARBA00022679"/>
    </source>
</evidence>
<organismHost>
    <name type="scientific">Phlebotomus papatasi</name>
    <name type="common">Sandfly</name>
    <dbReference type="NCBI Taxonomy" id="29031"/>
</organismHost>
<name>A0A096ZSN8_SFSV</name>